<comment type="caution">
    <text evidence="1">The sequence shown here is derived from an EMBL/GenBank/DDBJ whole genome shotgun (WGS) entry which is preliminary data.</text>
</comment>
<proteinExistence type="predicted"/>
<accession>A0ABV2Q098</accession>
<sequence>MSYAALHAYCQQLPIPVSRKRLYPKLKELCGVDNLKVYKTGISTEKLLGFFVRPGEGIAGLPNLTAAAPTIVVSRSLNYCWERFVCIKEMMHLFDDELQKLGTAEEFESLITEMIGPLLNRSLAGESEVIAFWRAMGIMCPEAQRQEFHRLRDAKKITDLQIAQNLRMPELHVPSLFDPNYKVFITRIMG</sequence>
<dbReference type="EMBL" id="JBEPSD010000003">
    <property type="protein sequence ID" value="MET4570627.1"/>
    <property type="molecule type" value="Genomic_DNA"/>
</dbReference>
<gene>
    <name evidence="1" type="ORF">ABIE04_003006</name>
</gene>
<name>A0ABV2Q098_9GAMM</name>
<organism evidence="1 2">
    <name type="scientific">Rhodanobacter soli</name>
    <dbReference type="NCBI Taxonomy" id="590609"/>
    <lineage>
        <taxon>Bacteria</taxon>
        <taxon>Pseudomonadati</taxon>
        <taxon>Pseudomonadota</taxon>
        <taxon>Gammaproteobacteria</taxon>
        <taxon>Lysobacterales</taxon>
        <taxon>Rhodanobacteraceae</taxon>
        <taxon>Rhodanobacter</taxon>
    </lineage>
</organism>
<evidence type="ECO:0000313" key="1">
    <source>
        <dbReference type="EMBL" id="MET4570627.1"/>
    </source>
</evidence>
<keyword evidence="2" id="KW-1185">Reference proteome</keyword>
<reference evidence="1 2" key="1">
    <citation type="submission" date="2024-06" db="EMBL/GenBank/DDBJ databases">
        <title>Sorghum-associated microbial communities from plants grown in Nebraska, USA.</title>
        <authorList>
            <person name="Schachtman D."/>
        </authorList>
    </citation>
    <scope>NUCLEOTIDE SEQUENCE [LARGE SCALE GENOMIC DNA]</scope>
    <source>
        <strain evidence="1 2">1757</strain>
    </source>
</reference>
<protein>
    <submittedName>
        <fullName evidence="1">Uncharacterized protein</fullName>
    </submittedName>
</protein>
<dbReference type="RefSeq" id="WP_354551970.1">
    <property type="nucleotide sequence ID" value="NZ_JBEPSD010000003.1"/>
</dbReference>
<dbReference type="Proteomes" id="UP001549251">
    <property type="component" value="Unassembled WGS sequence"/>
</dbReference>
<evidence type="ECO:0000313" key="2">
    <source>
        <dbReference type="Proteomes" id="UP001549251"/>
    </source>
</evidence>